<feature type="transmembrane region" description="Helical" evidence="7">
    <location>
        <begin position="288"/>
        <end position="312"/>
    </location>
</feature>
<protein>
    <recommendedName>
        <fullName evidence="8">ABC3 transporter permease C-terminal domain-containing protein</fullName>
    </recommendedName>
</protein>
<keyword evidence="5 7" id="KW-1133">Transmembrane helix</keyword>
<evidence type="ECO:0000256" key="6">
    <source>
        <dbReference type="ARBA" id="ARBA00023136"/>
    </source>
</evidence>
<dbReference type="Proteomes" id="UP000011863">
    <property type="component" value="Chromosome"/>
</dbReference>
<comment type="subcellular location">
    <subcellularLocation>
        <location evidence="1">Cell membrane</location>
        <topology evidence="1">Multi-pass membrane protein</topology>
    </subcellularLocation>
</comment>
<dbReference type="GO" id="GO:0005886">
    <property type="term" value="C:plasma membrane"/>
    <property type="evidence" value="ECO:0007669"/>
    <property type="project" value="UniProtKB-SubCell"/>
</dbReference>
<evidence type="ECO:0000256" key="5">
    <source>
        <dbReference type="ARBA" id="ARBA00022989"/>
    </source>
</evidence>
<evidence type="ECO:0000256" key="7">
    <source>
        <dbReference type="SAM" id="Phobius"/>
    </source>
</evidence>
<keyword evidence="10" id="KW-1185">Reference proteome</keyword>
<dbReference type="RefSeq" id="WP_015443390.1">
    <property type="nucleotide sequence ID" value="NC_020520.1"/>
</dbReference>
<keyword evidence="2" id="KW-0813">Transport</keyword>
<dbReference type="OrthoDB" id="5242186at2"/>
<dbReference type="KEGG" id="aym:YM304_38290"/>
<reference evidence="9 10" key="1">
    <citation type="journal article" date="2013" name="Int. J. Syst. Evol. Microbiol.">
        <title>Ilumatobacter nonamiense sp. nov. and Ilumatobacter coccineum sp. nov., isolated from seashore sand.</title>
        <authorList>
            <person name="Matsumoto A."/>
            <person name="Kasai H."/>
            <person name="Matsuo Y."/>
            <person name="Shizuri Y."/>
            <person name="Ichikawa N."/>
            <person name="Fujita N."/>
            <person name="Omura S."/>
            <person name="Takahashi Y."/>
        </authorList>
    </citation>
    <scope>NUCLEOTIDE SEQUENCE [LARGE SCALE GENOMIC DNA]</scope>
    <source>
        <strain evidence="10">NBRC 103263 / KCTC 29153 / YM16-304</strain>
    </source>
</reference>
<organism evidence="9 10">
    <name type="scientific">Ilumatobacter coccineus (strain NBRC 103263 / KCTC 29153 / YM16-304)</name>
    <dbReference type="NCBI Taxonomy" id="1313172"/>
    <lineage>
        <taxon>Bacteria</taxon>
        <taxon>Bacillati</taxon>
        <taxon>Actinomycetota</taxon>
        <taxon>Acidimicrobiia</taxon>
        <taxon>Acidimicrobiales</taxon>
        <taxon>Ilumatobacteraceae</taxon>
        <taxon>Ilumatobacter</taxon>
    </lineage>
</organism>
<dbReference type="Pfam" id="PF02687">
    <property type="entry name" value="FtsX"/>
    <property type="match status" value="1"/>
</dbReference>
<dbReference type="PANTHER" id="PTHR43738">
    <property type="entry name" value="ABC TRANSPORTER, MEMBRANE PROTEIN"/>
    <property type="match status" value="1"/>
</dbReference>
<dbReference type="PANTHER" id="PTHR43738:SF1">
    <property type="entry name" value="HEMIN TRANSPORT SYSTEM PERMEASE PROTEIN HRTB-RELATED"/>
    <property type="match status" value="1"/>
</dbReference>
<evidence type="ECO:0000256" key="4">
    <source>
        <dbReference type="ARBA" id="ARBA00022692"/>
    </source>
</evidence>
<keyword evidence="4 7" id="KW-0812">Transmembrane</keyword>
<proteinExistence type="predicted"/>
<dbReference type="EMBL" id="AP012057">
    <property type="protein sequence ID" value="BAN04143.1"/>
    <property type="molecule type" value="Genomic_DNA"/>
</dbReference>
<sequence>MKLALLELRRQPGRFAAATLILTLIAILLMFLGGLLDGLIASSTGAIRAQDADSIVYSDTAQASFVRSRIDPDVRAQVEAVEGVTEVGGIGNVQLGARVPGKGPRDLAGVALFGYELAPDGVPEPPPDGQAWADDVLEADGVEVGMIIELGPARSKIEIVGFVSDISFNGQGSLWASPTTWREVLSENRPDARLGDDVFQALVVRGSGSDLPAAIDAATDGGTESFTVSAAIDAIPGVSEQTSTFNQIIGVTVAIALVVIGLFFALLTVERTSLYGVLKALGARSSTIFAGLVVQAVVLTAIAASIAGALVIVLDLLLPPGSIPLLVTPTRIVTSTVLLVVAAILGCSFSLRRVLRIDPASAIGTTS</sequence>
<evidence type="ECO:0000313" key="10">
    <source>
        <dbReference type="Proteomes" id="UP000011863"/>
    </source>
</evidence>
<feature type="transmembrane region" description="Helical" evidence="7">
    <location>
        <begin position="12"/>
        <end position="36"/>
    </location>
</feature>
<evidence type="ECO:0000256" key="1">
    <source>
        <dbReference type="ARBA" id="ARBA00004651"/>
    </source>
</evidence>
<evidence type="ECO:0000256" key="2">
    <source>
        <dbReference type="ARBA" id="ARBA00022448"/>
    </source>
</evidence>
<name>A0A6C7ECU7_ILUCY</name>
<accession>A0A6C7ECU7</accession>
<keyword evidence="3" id="KW-1003">Cell membrane</keyword>
<feature type="transmembrane region" description="Helical" evidence="7">
    <location>
        <begin position="248"/>
        <end position="267"/>
    </location>
</feature>
<gene>
    <name evidence="9" type="ORF">YM304_38290</name>
</gene>
<evidence type="ECO:0000259" key="8">
    <source>
        <dbReference type="Pfam" id="PF02687"/>
    </source>
</evidence>
<feature type="domain" description="ABC3 transporter permease C-terminal" evidence="8">
    <location>
        <begin position="248"/>
        <end position="359"/>
    </location>
</feature>
<dbReference type="InterPro" id="IPR051125">
    <property type="entry name" value="ABC-4/HrtB_transporter"/>
</dbReference>
<dbReference type="InterPro" id="IPR003838">
    <property type="entry name" value="ABC3_permease_C"/>
</dbReference>
<feature type="transmembrane region" description="Helical" evidence="7">
    <location>
        <begin position="332"/>
        <end position="351"/>
    </location>
</feature>
<evidence type="ECO:0000313" key="9">
    <source>
        <dbReference type="EMBL" id="BAN04143.1"/>
    </source>
</evidence>
<evidence type="ECO:0000256" key="3">
    <source>
        <dbReference type="ARBA" id="ARBA00022475"/>
    </source>
</evidence>
<dbReference type="AlphaFoldDB" id="A0A6C7ECU7"/>
<keyword evidence="6 7" id="KW-0472">Membrane</keyword>